<evidence type="ECO:0000256" key="1">
    <source>
        <dbReference type="HAMAP-Rule" id="MF_00866"/>
    </source>
</evidence>
<dbReference type="KEGG" id="sjv:SJAV_13050"/>
<reference evidence="2" key="1">
    <citation type="submission" date="2024-03" db="EMBL/GenBank/DDBJ databases">
        <title>Complete genome sequence of Sulfurisphaera javensis strain KD-1.</title>
        <authorList>
            <person name="Sakai H."/>
            <person name="Nur N."/>
            <person name="Suwanto A."/>
            <person name="Kurosawa N."/>
        </authorList>
    </citation>
    <scope>NUCLEOTIDE SEQUENCE</scope>
    <source>
        <strain evidence="2">KD-1</strain>
    </source>
</reference>
<dbReference type="GeneID" id="92354245"/>
<comment type="catalytic activity">
    <reaction evidence="1">
        <text>RNA(n) + a ribonucleoside 5'-triphosphate = RNA(n+1) + diphosphate</text>
        <dbReference type="Rhea" id="RHEA:21248"/>
        <dbReference type="Rhea" id="RHEA-COMP:14527"/>
        <dbReference type="Rhea" id="RHEA-COMP:17342"/>
        <dbReference type="ChEBI" id="CHEBI:33019"/>
        <dbReference type="ChEBI" id="CHEBI:61557"/>
        <dbReference type="ChEBI" id="CHEBI:140395"/>
        <dbReference type="EC" id="2.7.7.6"/>
    </reaction>
</comment>
<comment type="similarity">
    <text evidence="1">Belongs to the archaeal Rpo8 RNA polymerase subunit family.</text>
</comment>
<keyword evidence="1" id="KW-0808">Transferase</keyword>
<dbReference type="AlphaFoldDB" id="A0AAT9GRB8"/>
<keyword evidence="1" id="KW-0804">Transcription</keyword>
<protein>
    <recommendedName>
        <fullName evidence="1">DNA-directed RNA polymerase subunit Rpo8</fullName>
        <ecNumber evidence="1">2.7.7.6</ecNumber>
    </recommendedName>
    <alternativeName>
        <fullName evidence="1">DNA-directed RNA polymerase, subunit G</fullName>
    </alternativeName>
</protein>
<comment type="subunit">
    <text evidence="1">Part of the RNA polymerase complex.</text>
</comment>
<dbReference type="GO" id="GO:0006351">
    <property type="term" value="P:DNA-templated transcription"/>
    <property type="evidence" value="ECO:0007669"/>
    <property type="project" value="UniProtKB-UniRule"/>
</dbReference>
<dbReference type="GO" id="GO:0000428">
    <property type="term" value="C:DNA-directed RNA polymerase complex"/>
    <property type="evidence" value="ECO:0007669"/>
    <property type="project" value="UniProtKB-KW"/>
</dbReference>
<keyword evidence="1 2" id="KW-0240">DNA-directed RNA polymerase</keyword>
<name>A0AAT9GRB8_9CREN</name>
<dbReference type="InterPro" id="IPR031555">
    <property type="entry name" value="RNA_pol_Rpo8"/>
</dbReference>
<keyword evidence="1" id="KW-0548">Nucleotidyltransferase</keyword>
<organism evidence="2">
    <name type="scientific">Sulfurisphaera javensis</name>
    <dbReference type="NCBI Taxonomy" id="2049879"/>
    <lineage>
        <taxon>Archaea</taxon>
        <taxon>Thermoproteota</taxon>
        <taxon>Thermoprotei</taxon>
        <taxon>Sulfolobales</taxon>
        <taxon>Sulfolobaceae</taxon>
        <taxon>Sulfurisphaera</taxon>
    </lineage>
</organism>
<dbReference type="HAMAP" id="MF_00866">
    <property type="entry name" value="RNApol_arch_Rpo8"/>
    <property type="match status" value="1"/>
</dbReference>
<proteinExistence type="inferred from homology"/>
<dbReference type="EC" id="2.7.7.6" evidence="1"/>
<dbReference type="InterPro" id="IPR012340">
    <property type="entry name" value="NA-bd_OB-fold"/>
</dbReference>
<dbReference type="EMBL" id="AP031322">
    <property type="protein sequence ID" value="BFH73361.1"/>
    <property type="molecule type" value="Genomic_DNA"/>
</dbReference>
<accession>A0AAT9GRB8</accession>
<evidence type="ECO:0000313" key="2">
    <source>
        <dbReference type="EMBL" id="BFH73361.1"/>
    </source>
</evidence>
<comment type="subcellular location">
    <subcellularLocation>
        <location evidence="1">Cytoplasm</location>
    </subcellularLocation>
</comment>
<dbReference type="NCBIfam" id="NF011549">
    <property type="entry name" value="PRK14980.1"/>
    <property type="match status" value="1"/>
</dbReference>
<dbReference type="GO" id="GO:0005737">
    <property type="term" value="C:cytoplasm"/>
    <property type="evidence" value="ECO:0007669"/>
    <property type="project" value="UniProtKB-SubCell"/>
</dbReference>
<dbReference type="GO" id="GO:0003899">
    <property type="term" value="F:DNA-directed RNA polymerase activity"/>
    <property type="evidence" value="ECO:0007669"/>
    <property type="project" value="UniProtKB-UniRule"/>
</dbReference>
<sequence length="125" mass="14422">MALQAEGKLEVECKITSIDKGSLKGLLIVKMSCENYQVEFDILDSINIFRNEENVKMEISREKPTYTSNDFCAHGYIFYEKPDGDKILDQISLYGLIVKIYSEKGLISNKIFNMMDHVYFCVKKT</sequence>
<dbReference type="Gene3D" id="2.40.50.140">
    <property type="entry name" value="Nucleic acid-binding proteins"/>
    <property type="match status" value="1"/>
</dbReference>
<gene>
    <name evidence="1" type="primary">rpo8</name>
    <name evidence="1" type="synonym">rpoG</name>
    <name evidence="2" type="ORF">SJAV_13050</name>
</gene>
<keyword evidence="1" id="KW-0963">Cytoplasm</keyword>
<dbReference type="RefSeq" id="WP_369611505.1">
    <property type="nucleotide sequence ID" value="NZ_AP031322.1"/>
</dbReference>
<dbReference type="Pfam" id="PF16992">
    <property type="entry name" value="RNA_pol_RpbG"/>
    <property type="match status" value="1"/>
</dbReference>
<comment type="function">
    <text evidence="1">DNA-dependent RNA polymerase (RNAP) catalyzes the transcription of DNA into RNA using the four ribonucleoside triphosphates as substrates.</text>
</comment>